<accession>A0ACB6ZBJ9</accession>
<organism evidence="1 2">
    <name type="scientific">Thelephora ganbajun</name>
    <name type="common">Ganba fungus</name>
    <dbReference type="NCBI Taxonomy" id="370292"/>
    <lineage>
        <taxon>Eukaryota</taxon>
        <taxon>Fungi</taxon>
        <taxon>Dikarya</taxon>
        <taxon>Basidiomycota</taxon>
        <taxon>Agaricomycotina</taxon>
        <taxon>Agaricomycetes</taxon>
        <taxon>Thelephorales</taxon>
        <taxon>Thelephoraceae</taxon>
        <taxon>Thelephora</taxon>
    </lineage>
</organism>
<reference evidence="1" key="2">
    <citation type="journal article" date="2020" name="Nat. Commun.">
        <title>Large-scale genome sequencing of mycorrhizal fungi provides insights into the early evolution of symbiotic traits.</title>
        <authorList>
            <person name="Miyauchi S."/>
            <person name="Kiss E."/>
            <person name="Kuo A."/>
            <person name="Drula E."/>
            <person name="Kohler A."/>
            <person name="Sanchez-Garcia M."/>
            <person name="Morin E."/>
            <person name="Andreopoulos B."/>
            <person name="Barry K.W."/>
            <person name="Bonito G."/>
            <person name="Buee M."/>
            <person name="Carver A."/>
            <person name="Chen C."/>
            <person name="Cichocki N."/>
            <person name="Clum A."/>
            <person name="Culley D."/>
            <person name="Crous P.W."/>
            <person name="Fauchery L."/>
            <person name="Girlanda M."/>
            <person name="Hayes R.D."/>
            <person name="Keri Z."/>
            <person name="LaButti K."/>
            <person name="Lipzen A."/>
            <person name="Lombard V."/>
            <person name="Magnuson J."/>
            <person name="Maillard F."/>
            <person name="Murat C."/>
            <person name="Nolan M."/>
            <person name="Ohm R.A."/>
            <person name="Pangilinan J."/>
            <person name="Pereira M.F."/>
            <person name="Perotto S."/>
            <person name="Peter M."/>
            <person name="Pfister S."/>
            <person name="Riley R."/>
            <person name="Sitrit Y."/>
            <person name="Stielow J.B."/>
            <person name="Szollosi G."/>
            <person name="Zifcakova L."/>
            <person name="Stursova M."/>
            <person name="Spatafora J.W."/>
            <person name="Tedersoo L."/>
            <person name="Vaario L.M."/>
            <person name="Yamada A."/>
            <person name="Yan M."/>
            <person name="Wang P."/>
            <person name="Xu J."/>
            <person name="Bruns T."/>
            <person name="Baldrian P."/>
            <person name="Vilgalys R."/>
            <person name="Dunand C."/>
            <person name="Henrissat B."/>
            <person name="Grigoriev I.V."/>
            <person name="Hibbett D."/>
            <person name="Nagy L.G."/>
            <person name="Martin F.M."/>
        </authorList>
    </citation>
    <scope>NUCLEOTIDE SEQUENCE</scope>
    <source>
        <strain evidence="1">P2</strain>
    </source>
</reference>
<gene>
    <name evidence="1" type="ORF">BDM02DRAFT_3188347</name>
</gene>
<name>A0ACB6ZBJ9_THEGA</name>
<evidence type="ECO:0000313" key="2">
    <source>
        <dbReference type="Proteomes" id="UP000886501"/>
    </source>
</evidence>
<evidence type="ECO:0000313" key="1">
    <source>
        <dbReference type="EMBL" id="KAF9647021.1"/>
    </source>
</evidence>
<sequence length="1058" mass="118192">MAPAPTRAFKALKTKLPLKVSSSSSKRSNAFAPNPGELPLVTLRVQILAASNLLAKDRNGFSDPFFVVSCLSVRQQTRVVKRTLNPSYPEKDATFDFNIYLSVVDKLSAIEFIAWDKDTFGKDYLGEAALPLEDWFQDVPGGRKYAWEAAQPFDVPLISTRENTESQGSVKVKLGFLKPQNAQLLMEFPEIYSEIVSRSRPSIVSAPPTEGIGTIRSSAGIHLFQDDGLSSDEEGEDEDDLLAPVEGLMSTTPATEEDKEKTPTLPSKSVGGLAKLFPGKRLQSYRVDSFESTFTSDSSASTSSSPKPITTQDTKVKKRRFRRSRKADGGGYHFNPENDTLGIVMLEIKGAADLPKLSNMTRTGWDMDPFVVISFGKKVFRTRVIRHSLNPTWNEKLVFQVRRYESKFKIQFAVLDWDKLSANDHIGDATLDLAELIRRAPQKDPETGLYAPHEDVIHDMDYFRIRLVMPKDLGADPKYKPELAFRAEYQPYDALRQKFWRQYLKQYDADESGDMSRLEIISMLDSLGSTLSSQTINSFFTRFGQDPFEGCITIPQAVQCLESEICKPHSERKHVTSSPNESDTAPTTPRGVRMERPPQLDKIDFSGPFHMHIRPDESGRGLRREPLTPQPTEGTNVPLHEVADPGNSRPEHLARHLSVPSEDAGEESGSGGSEETRERVINIKNCPLCHRPRLSSKAEVDIVTHIALCASRDWGRVDKIVVGNFVTASQAQRKWYTNIIGKLSAGDYRLGANSANIIVQDRITGQLEEEKMQVYVRLGIRLLYRGAKSQMEGNKARSLLKSMSVKQGIKYDAPESAKDIPAFIEFHNLDTSEILEPLNSFKSFNQFFYRKLKPDARPVENPDDPNRLVSGADCRLMAFESVNEATRIWIKGREFSVARLLGGAYADQAEKFNGGALCIFRLAPQDYHRFHSPVNGKIGKMTYISGEYYTVNPQAIRTALDVYGENARKVVPIDSPQFGRVFAVCIGAMMVGSIKTTVEEGQEVKRGEEFGYFAFGGSTIVVLFQPGVVEWDEDLLINGRASLETLVRVGMGIGKRAQ</sequence>
<dbReference type="EMBL" id="MU118043">
    <property type="protein sequence ID" value="KAF9647021.1"/>
    <property type="molecule type" value="Genomic_DNA"/>
</dbReference>
<protein>
    <submittedName>
        <fullName evidence="1">Uncharacterized protein</fullName>
    </submittedName>
</protein>
<proteinExistence type="predicted"/>
<comment type="caution">
    <text evidence="1">The sequence shown here is derived from an EMBL/GenBank/DDBJ whole genome shotgun (WGS) entry which is preliminary data.</text>
</comment>
<keyword evidence="2" id="KW-1185">Reference proteome</keyword>
<dbReference type="Proteomes" id="UP000886501">
    <property type="component" value="Unassembled WGS sequence"/>
</dbReference>
<reference evidence="1" key="1">
    <citation type="submission" date="2019-10" db="EMBL/GenBank/DDBJ databases">
        <authorList>
            <consortium name="DOE Joint Genome Institute"/>
            <person name="Kuo A."/>
            <person name="Miyauchi S."/>
            <person name="Kiss E."/>
            <person name="Drula E."/>
            <person name="Kohler A."/>
            <person name="Sanchez-Garcia M."/>
            <person name="Andreopoulos B."/>
            <person name="Barry K.W."/>
            <person name="Bonito G."/>
            <person name="Buee M."/>
            <person name="Carver A."/>
            <person name="Chen C."/>
            <person name="Cichocki N."/>
            <person name="Clum A."/>
            <person name="Culley D."/>
            <person name="Crous P.W."/>
            <person name="Fauchery L."/>
            <person name="Girlanda M."/>
            <person name="Hayes R."/>
            <person name="Keri Z."/>
            <person name="Labutti K."/>
            <person name="Lipzen A."/>
            <person name="Lombard V."/>
            <person name="Magnuson J."/>
            <person name="Maillard F."/>
            <person name="Morin E."/>
            <person name="Murat C."/>
            <person name="Nolan M."/>
            <person name="Ohm R."/>
            <person name="Pangilinan J."/>
            <person name="Pereira M."/>
            <person name="Perotto S."/>
            <person name="Peter M."/>
            <person name="Riley R."/>
            <person name="Sitrit Y."/>
            <person name="Stielow B."/>
            <person name="Szollosi G."/>
            <person name="Zifcakova L."/>
            <person name="Stursova M."/>
            <person name="Spatafora J.W."/>
            <person name="Tedersoo L."/>
            <person name="Vaario L.-M."/>
            <person name="Yamada A."/>
            <person name="Yan M."/>
            <person name="Wang P."/>
            <person name="Xu J."/>
            <person name="Bruns T."/>
            <person name="Baldrian P."/>
            <person name="Vilgalys R."/>
            <person name="Henrissat B."/>
            <person name="Grigoriev I.V."/>
            <person name="Hibbett D."/>
            <person name="Nagy L.G."/>
            <person name="Martin F.M."/>
        </authorList>
    </citation>
    <scope>NUCLEOTIDE SEQUENCE</scope>
    <source>
        <strain evidence="1">P2</strain>
    </source>
</reference>